<organism evidence="4">
    <name type="scientific">Dichomitus squalens</name>
    <dbReference type="NCBI Taxonomy" id="114155"/>
    <lineage>
        <taxon>Eukaryota</taxon>
        <taxon>Fungi</taxon>
        <taxon>Dikarya</taxon>
        <taxon>Basidiomycota</taxon>
        <taxon>Agaricomycotina</taxon>
        <taxon>Agaricomycetes</taxon>
        <taxon>Polyporales</taxon>
        <taxon>Polyporaceae</taxon>
        <taxon>Dichomitus</taxon>
    </lineage>
</organism>
<proteinExistence type="predicted"/>
<dbReference type="PROSITE" id="PS50294">
    <property type="entry name" value="WD_REPEATS_REGION"/>
    <property type="match status" value="3"/>
</dbReference>
<accession>A0A4Q9MBA4</accession>
<dbReference type="InterPro" id="IPR001680">
    <property type="entry name" value="WD40_rpt"/>
</dbReference>
<dbReference type="AlphaFoldDB" id="A0A4Q9MBA4"/>
<dbReference type="SUPFAM" id="SSF50978">
    <property type="entry name" value="WD40 repeat-like"/>
    <property type="match status" value="1"/>
</dbReference>
<reference evidence="4" key="1">
    <citation type="submission" date="2019-01" db="EMBL/GenBank/DDBJ databases">
        <title>Draft genome sequences of three monokaryotic isolates of the white-rot basidiomycete fungus Dichomitus squalens.</title>
        <authorList>
            <consortium name="DOE Joint Genome Institute"/>
            <person name="Lopez S.C."/>
            <person name="Andreopoulos B."/>
            <person name="Pangilinan J."/>
            <person name="Lipzen A."/>
            <person name="Riley R."/>
            <person name="Ahrendt S."/>
            <person name="Ng V."/>
            <person name="Barry K."/>
            <person name="Daum C."/>
            <person name="Grigoriev I.V."/>
            <person name="Hilden K.S."/>
            <person name="Makela M.R."/>
            <person name="de Vries R.P."/>
        </authorList>
    </citation>
    <scope>NUCLEOTIDE SEQUENCE [LARGE SCALE GENOMIC DNA]</scope>
    <source>
        <strain evidence="4">OM18370.1</strain>
    </source>
</reference>
<gene>
    <name evidence="4" type="ORF">BD311DRAFT_671684</name>
</gene>
<keyword evidence="1 3" id="KW-0853">WD repeat</keyword>
<dbReference type="Pfam" id="PF00400">
    <property type="entry name" value="WD40"/>
    <property type="match status" value="3"/>
</dbReference>
<dbReference type="SMART" id="SM00320">
    <property type="entry name" value="WD40"/>
    <property type="match status" value="3"/>
</dbReference>
<sequence>MSNHAHLKSKEQALAFYELLRTETGLRLREHIRSLTSSPLDVLQFPPMQLLPNLSALAFHHSQTPGIPRWEATYFMSSHGASPVLSPMRSDVDGGVRLLLLDCARCTVQALMLTGLDVSRSFSEPSEWKRLQTLTIGLDLGWMADIAAIGHEKRVHALVVSPDGNWFASGSEDNTIILWDSDGQLCHEWMAHYGYIRSLVFSPDSGFLASAGGDGKVVVWDLNQDARRVGTLEGHTVHVHDCAWSPDGTTIASGAYDTTLRLWDTDIQAASSLGWRAR</sequence>
<name>A0A4Q9MBA4_9APHY</name>
<feature type="repeat" description="WD" evidence="3">
    <location>
        <begin position="148"/>
        <end position="180"/>
    </location>
</feature>
<dbReference type="PROSITE" id="PS50082">
    <property type="entry name" value="WD_REPEATS_2"/>
    <property type="match status" value="3"/>
</dbReference>
<dbReference type="EMBL" id="ML143478">
    <property type="protein sequence ID" value="TBU24495.1"/>
    <property type="molecule type" value="Genomic_DNA"/>
</dbReference>
<dbReference type="Proteomes" id="UP000292957">
    <property type="component" value="Unassembled WGS sequence"/>
</dbReference>
<keyword evidence="2" id="KW-0677">Repeat</keyword>
<dbReference type="InterPro" id="IPR015943">
    <property type="entry name" value="WD40/YVTN_repeat-like_dom_sf"/>
</dbReference>
<dbReference type="OrthoDB" id="2754813at2759"/>
<evidence type="ECO:0000256" key="2">
    <source>
        <dbReference type="ARBA" id="ARBA00022737"/>
    </source>
</evidence>
<protein>
    <submittedName>
        <fullName evidence="4">WD40 repeat-like protein</fullName>
    </submittedName>
</protein>
<dbReference type="PANTHER" id="PTHR19879">
    <property type="entry name" value="TRANSCRIPTION INITIATION FACTOR TFIID"/>
    <property type="match status" value="1"/>
</dbReference>
<dbReference type="PANTHER" id="PTHR19879:SF9">
    <property type="entry name" value="TRANSCRIPTION INITIATION FACTOR TFIID SUBUNIT 5"/>
    <property type="match status" value="1"/>
</dbReference>
<dbReference type="InterPro" id="IPR020472">
    <property type="entry name" value="WD40_PAC1"/>
</dbReference>
<dbReference type="PRINTS" id="PR00320">
    <property type="entry name" value="GPROTEINBRPT"/>
</dbReference>
<feature type="repeat" description="WD" evidence="3">
    <location>
        <begin position="232"/>
        <end position="264"/>
    </location>
</feature>
<feature type="repeat" description="WD" evidence="3">
    <location>
        <begin position="189"/>
        <end position="223"/>
    </location>
</feature>
<evidence type="ECO:0000313" key="4">
    <source>
        <dbReference type="EMBL" id="TBU24495.1"/>
    </source>
</evidence>
<dbReference type="InterPro" id="IPR019775">
    <property type="entry name" value="WD40_repeat_CS"/>
</dbReference>
<dbReference type="InterPro" id="IPR036322">
    <property type="entry name" value="WD40_repeat_dom_sf"/>
</dbReference>
<dbReference type="PROSITE" id="PS00678">
    <property type="entry name" value="WD_REPEATS_1"/>
    <property type="match status" value="1"/>
</dbReference>
<dbReference type="Gene3D" id="2.130.10.10">
    <property type="entry name" value="YVTN repeat-like/Quinoprotein amine dehydrogenase"/>
    <property type="match status" value="1"/>
</dbReference>
<evidence type="ECO:0000256" key="3">
    <source>
        <dbReference type="PROSITE-ProRule" id="PRU00221"/>
    </source>
</evidence>
<evidence type="ECO:0000256" key="1">
    <source>
        <dbReference type="ARBA" id="ARBA00022574"/>
    </source>
</evidence>